<gene>
    <name evidence="1" type="ORF">JG688_00005335</name>
</gene>
<accession>A0A8J5MHQ2</accession>
<name>A0A8J5MHQ2_9STRA</name>
<comment type="caution">
    <text evidence="1">The sequence shown here is derived from an EMBL/GenBank/DDBJ whole genome shotgun (WGS) entry which is preliminary data.</text>
</comment>
<keyword evidence="2" id="KW-1185">Reference proteome</keyword>
<dbReference type="EMBL" id="JAENGY010000210">
    <property type="protein sequence ID" value="KAG6969366.1"/>
    <property type="molecule type" value="Genomic_DNA"/>
</dbReference>
<reference evidence="1" key="1">
    <citation type="submission" date="2021-01" db="EMBL/GenBank/DDBJ databases">
        <title>Phytophthora aleatoria, a newly-described species from Pinus radiata is distinct from Phytophthora cactorum isolates based on comparative genomics.</title>
        <authorList>
            <person name="Mcdougal R."/>
            <person name="Panda P."/>
            <person name="Williams N."/>
            <person name="Studholme D.J."/>
        </authorList>
    </citation>
    <scope>NUCLEOTIDE SEQUENCE</scope>
    <source>
        <strain evidence="1">NZFS 4037</strain>
    </source>
</reference>
<proteinExistence type="predicted"/>
<dbReference type="AlphaFoldDB" id="A0A8J5MHQ2"/>
<sequence>MVSRPFDSFCPKVAAARKAILSGKRWDDLIKSWITSLSELVSRQINSFPYPTTYTGSPAFSRPPVLQQPPVSRRRPRRIVAVAAAKSSAVAGALSANTKRRIVEIKSLVGNDESLVSRSPQQQQSLDALCTFQYADFEDIFRAMDGLPVMIRMRDPPLQSSCRIMGLRGCRDGVAHSASIMEMQKVRPGSNLWIFMGIYNWTSTDIFVRFMFM</sequence>
<organism evidence="1 2">
    <name type="scientific">Phytophthora aleatoria</name>
    <dbReference type="NCBI Taxonomy" id="2496075"/>
    <lineage>
        <taxon>Eukaryota</taxon>
        <taxon>Sar</taxon>
        <taxon>Stramenopiles</taxon>
        <taxon>Oomycota</taxon>
        <taxon>Peronosporomycetes</taxon>
        <taxon>Peronosporales</taxon>
        <taxon>Peronosporaceae</taxon>
        <taxon>Phytophthora</taxon>
    </lineage>
</organism>
<protein>
    <submittedName>
        <fullName evidence="1">Uncharacterized protein</fullName>
    </submittedName>
</protein>
<dbReference type="Proteomes" id="UP000709295">
    <property type="component" value="Unassembled WGS sequence"/>
</dbReference>
<evidence type="ECO:0000313" key="1">
    <source>
        <dbReference type="EMBL" id="KAG6969366.1"/>
    </source>
</evidence>
<evidence type="ECO:0000313" key="2">
    <source>
        <dbReference type="Proteomes" id="UP000709295"/>
    </source>
</evidence>